<evidence type="ECO:0000313" key="2">
    <source>
        <dbReference type="Proteomes" id="UP000019364"/>
    </source>
</evidence>
<dbReference type="STRING" id="1236976.JCM16418_138"/>
<organism evidence="1 2">
    <name type="scientific">Paenibacillus pini JCM 16418</name>
    <dbReference type="NCBI Taxonomy" id="1236976"/>
    <lineage>
        <taxon>Bacteria</taxon>
        <taxon>Bacillati</taxon>
        <taxon>Bacillota</taxon>
        <taxon>Bacilli</taxon>
        <taxon>Bacillales</taxon>
        <taxon>Paenibacillaceae</taxon>
        <taxon>Paenibacillus</taxon>
    </lineage>
</organism>
<evidence type="ECO:0008006" key="3">
    <source>
        <dbReference type="Google" id="ProtNLM"/>
    </source>
</evidence>
<accession>W7Y5W8</accession>
<dbReference type="RefSeq" id="WP_036645191.1">
    <property type="nucleotide sequence ID" value="NZ_BAVZ01000001.1"/>
</dbReference>
<dbReference type="eggNOG" id="ENOG5033IWE">
    <property type="taxonomic scope" value="Bacteria"/>
</dbReference>
<keyword evidence="2" id="KW-1185">Reference proteome</keyword>
<dbReference type="AlphaFoldDB" id="W7Y5W8"/>
<name>W7Y5W8_9BACL</name>
<evidence type="ECO:0000313" key="1">
    <source>
        <dbReference type="EMBL" id="GAF06190.1"/>
    </source>
</evidence>
<gene>
    <name evidence="1" type="ORF">JCM16418_138</name>
</gene>
<sequence>MQSMQMQAITGKELEYIVDSISNEDLLIKQCAASAATTQNVQIQQALQKYIHTLDQHLNMLTQAMQQHQPLAPAQPQQ</sequence>
<dbReference type="EMBL" id="BAVZ01000001">
    <property type="protein sequence ID" value="GAF06190.1"/>
    <property type="molecule type" value="Genomic_DNA"/>
</dbReference>
<reference evidence="1 2" key="1">
    <citation type="journal article" date="2014" name="Genome Announc.">
        <title>Draft Genome Sequence of Paenibacillus pini JCM 16418T, Isolated from the Rhizosphere of Pine Tree.</title>
        <authorList>
            <person name="Yuki M."/>
            <person name="Oshima K."/>
            <person name="Suda W."/>
            <person name="Oshida Y."/>
            <person name="Kitamura K."/>
            <person name="Iida Y."/>
            <person name="Hattori M."/>
            <person name="Ohkuma M."/>
        </authorList>
    </citation>
    <scope>NUCLEOTIDE SEQUENCE [LARGE SCALE GENOMIC DNA]</scope>
    <source>
        <strain evidence="1 2">JCM 16418</strain>
    </source>
</reference>
<proteinExistence type="predicted"/>
<dbReference type="OrthoDB" id="2382349at2"/>
<protein>
    <recommendedName>
        <fullName evidence="3">Spore coat protein</fullName>
    </recommendedName>
</protein>
<dbReference type="Proteomes" id="UP000019364">
    <property type="component" value="Unassembled WGS sequence"/>
</dbReference>
<comment type="caution">
    <text evidence="1">The sequence shown here is derived from an EMBL/GenBank/DDBJ whole genome shotgun (WGS) entry which is preliminary data.</text>
</comment>